<dbReference type="GO" id="GO:0044773">
    <property type="term" value="P:mitotic DNA damage checkpoint signaling"/>
    <property type="evidence" value="ECO:0007669"/>
    <property type="project" value="TreeGrafter"/>
</dbReference>
<dbReference type="OrthoDB" id="1732493at2759"/>
<dbReference type="InterPro" id="IPR008271">
    <property type="entry name" value="Ser/Thr_kinase_AS"/>
</dbReference>
<dbReference type="InterPro" id="IPR011009">
    <property type="entry name" value="Kinase-like_dom_sf"/>
</dbReference>
<evidence type="ECO:0000313" key="3">
    <source>
        <dbReference type="Proteomes" id="UP000315496"/>
    </source>
</evidence>
<keyword evidence="3" id="KW-1185">Reference proteome</keyword>
<dbReference type="GO" id="GO:0005524">
    <property type="term" value="F:ATP binding"/>
    <property type="evidence" value="ECO:0007669"/>
    <property type="project" value="InterPro"/>
</dbReference>
<organism evidence="2 3">
    <name type="scientific">Giardia muris</name>
    <dbReference type="NCBI Taxonomy" id="5742"/>
    <lineage>
        <taxon>Eukaryota</taxon>
        <taxon>Metamonada</taxon>
        <taxon>Diplomonadida</taxon>
        <taxon>Hexamitidae</taxon>
        <taxon>Giardiinae</taxon>
        <taxon>Giardia</taxon>
    </lineage>
</organism>
<dbReference type="PANTHER" id="PTHR44167">
    <property type="entry name" value="OVARIAN-SPECIFIC SERINE/THREONINE-PROTEIN KINASE LOK-RELATED"/>
    <property type="match status" value="1"/>
</dbReference>
<dbReference type="AlphaFoldDB" id="A0A4Z1SMF0"/>
<evidence type="ECO:0000313" key="2">
    <source>
        <dbReference type="EMBL" id="TNJ26750.1"/>
    </source>
</evidence>
<dbReference type="Gene3D" id="3.30.200.20">
    <property type="entry name" value="Phosphorylase Kinase, domain 1"/>
    <property type="match status" value="1"/>
</dbReference>
<accession>A0A4Z1SMF0</accession>
<dbReference type="Gene3D" id="1.10.510.10">
    <property type="entry name" value="Transferase(Phosphotransferase) domain 1"/>
    <property type="match status" value="1"/>
</dbReference>
<comment type="caution">
    <text evidence="2">The sequence shown here is derived from an EMBL/GenBank/DDBJ whole genome shotgun (WGS) entry which is preliminary data.</text>
</comment>
<protein>
    <submittedName>
        <fullName evidence="2">Kinase, CMGC CDK</fullName>
    </submittedName>
</protein>
<feature type="domain" description="Protein kinase" evidence="1">
    <location>
        <begin position="13"/>
        <end position="331"/>
    </location>
</feature>
<sequence>MIRAVSERLRGKYRIIRRIGEGAVGDIYEVEHKRTHKRYAVKFIRKTNSNESLPLSGLRESYALSLCHHPNIVFLHNTYYESQNIALVLEVCDTDLGKLIGKGYIIPPVFRKSIFQMALEGLRYIHKKWLVHRDIKLSNILLTSAGVVKLADFGLCRQYNYNGVDTGNVGTPPYRAPELILQRPCSTPTSDVWSLGVCFCELIFHCDGVFRTFYSVLESEFFERKTSTLLGPSPIEEYTIFNAFKFLKRAIGLPTQEDLQSYPTNNIVSSIFSETMDGSDVSPPNSSSSPLATLLKKYGADDDEADLICKMLRWSPYTRLTSDECLEHPVFKDFKKVCIPLAELEQRMVSPTQNDSISIKAPNLNRTIRELDFSRFDGGDDRTPILAVSAIMERSPNQDSNSMYTSEGTSEVSDRKPVLQVYAAEVGLTEILNQNTQLHIPDKQGHRLGQTFYSPQDLLG</sequence>
<keyword evidence="2" id="KW-0418">Kinase</keyword>
<dbReference type="SUPFAM" id="SSF56112">
    <property type="entry name" value="Protein kinase-like (PK-like)"/>
    <property type="match status" value="1"/>
</dbReference>
<dbReference type="GO" id="GO:0005634">
    <property type="term" value="C:nucleus"/>
    <property type="evidence" value="ECO:0007669"/>
    <property type="project" value="TreeGrafter"/>
</dbReference>
<dbReference type="Pfam" id="PF00069">
    <property type="entry name" value="Pkinase"/>
    <property type="match status" value="1"/>
</dbReference>
<dbReference type="PANTHER" id="PTHR44167:SF24">
    <property type="entry name" value="SERINE_THREONINE-PROTEIN KINASE CHK2"/>
    <property type="match status" value="1"/>
</dbReference>
<dbReference type="VEuPathDB" id="GiardiaDB:GMRT_10182"/>
<dbReference type="Proteomes" id="UP000315496">
    <property type="component" value="Chromosome 4"/>
</dbReference>
<dbReference type="InterPro" id="IPR000719">
    <property type="entry name" value="Prot_kinase_dom"/>
</dbReference>
<gene>
    <name evidence="2" type="ORF">GMRT_10182</name>
</gene>
<dbReference type="SMART" id="SM00220">
    <property type="entry name" value="S_TKc"/>
    <property type="match status" value="1"/>
</dbReference>
<evidence type="ECO:0000259" key="1">
    <source>
        <dbReference type="PROSITE" id="PS50011"/>
    </source>
</evidence>
<name>A0A4Z1SMF0_GIAMU</name>
<reference evidence="2 3" key="1">
    <citation type="submission" date="2019-05" db="EMBL/GenBank/DDBJ databases">
        <title>The compact genome of Giardia muris reveals important steps in the evolution of intestinal protozoan parasites.</title>
        <authorList>
            <person name="Xu F."/>
            <person name="Jimenez-Gonzalez A."/>
            <person name="Einarsson E."/>
            <person name="Astvaldsson A."/>
            <person name="Peirasmaki D."/>
            <person name="Eckmann L."/>
            <person name="Andersson J.O."/>
            <person name="Svard S.G."/>
            <person name="Jerlstrom-Hultqvist J."/>
        </authorList>
    </citation>
    <scope>NUCLEOTIDE SEQUENCE [LARGE SCALE GENOMIC DNA]</scope>
    <source>
        <strain evidence="2 3">Roberts-Thomson</strain>
    </source>
</reference>
<keyword evidence="2" id="KW-0808">Transferase</keyword>
<dbReference type="PROSITE" id="PS00108">
    <property type="entry name" value="PROTEIN_KINASE_ST"/>
    <property type="match status" value="1"/>
</dbReference>
<dbReference type="GO" id="GO:0004674">
    <property type="term" value="F:protein serine/threonine kinase activity"/>
    <property type="evidence" value="ECO:0007669"/>
    <property type="project" value="TreeGrafter"/>
</dbReference>
<dbReference type="EMBL" id="VDLU01000004">
    <property type="protein sequence ID" value="TNJ26750.1"/>
    <property type="molecule type" value="Genomic_DNA"/>
</dbReference>
<dbReference type="PROSITE" id="PS50011">
    <property type="entry name" value="PROTEIN_KINASE_DOM"/>
    <property type="match status" value="1"/>
</dbReference>
<proteinExistence type="predicted"/>